<keyword evidence="6 8" id="KW-0472">Membrane</keyword>
<gene>
    <name evidence="9" type="ORF">BJ986_002660</name>
</gene>
<evidence type="ECO:0000256" key="5">
    <source>
        <dbReference type="ARBA" id="ARBA00022989"/>
    </source>
</evidence>
<evidence type="ECO:0000256" key="3">
    <source>
        <dbReference type="ARBA" id="ARBA00022679"/>
    </source>
</evidence>
<keyword evidence="2" id="KW-1003">Cell membrane</keyword>
<feature type="transmembrane region" description="Helical" evidence="8">
    <location>
        <begin position="250"/>
        <end position="275"/>
    </location>
</feature>
<reference evidence="9 10" key="1">
    <citation type="submission" date="2020-07" db="EMBL/GenBank/DDBJ databases">
        <title>Sequencing the genomes of 1000 actinobacteria strains.</title>
        <authorList>
            <person name="Klenk H.-P."/>
        </authorList>
    </citation>
    <scope>NUCLEOTIDE SEQUENCE [LARGE SCALE GENOMIC DNA]</scope>
    <source>
        <strain evidence="9 10">DSM 23987</strain>
    </source>
</reference>
<evidence type="ECO:0000256" key="8">
    <source>
        <dbReference type="SAM" id="Phobius"/>
    </source>
</evidence>
<dbReference type="EMBL" id="JACCAB010000001">
    <property type="protein sequence ID" value="NYG08173.1"/>
    <property type="molecule type" value="Genomic_DNA"/>
</dbReference>
<evidence type="ECO:0000256" key="1">
    <source>
        <dbReference type="ARBA" id="ARBA00004651"/>
    </source>
</evidence>
<dbReference type="GO" id="GO:0016758">
    <property type="term" value="F:hexosyltransferase activity"/>
    <property type="evidence" value="ECO:0007669"/>
    <property type="project" value="InterPro"/>
</dbReference>
<evidence type="ECO:0000256" key="4">
    <source>
        <dbReference type="ARBA" id="ARBA00022692"/>
    </source>
</evidence>
<dbReference type="AlphaFoldDB" id="A0A852WG00"/>
<dbReference type="RefSeq" id="WP_179422419.1">
    <property type="nucleotide sequence ID" value="NZ_JACCAB010000001.1"/>
</dbReference>
<sequence length="296" mass="32095">MTSEADVRGRRALVTKMTREELLHTFQRAVWVAVIPGSLLFATMQVVVHFRGGMVGADSHAYWLAARMPETWYTSPPGYRDAYLYSPVFAQVLAPLATLPWRAFQLLWLVAQVGVLAWLLAPLGWRHALSIAPLFVTELLLGNLYFFFAAALVLAVRGSSGALALPLLTKIAPGVVGLWFIARREWRKAAQAVLMTLAVVAVSAAFDPDAWVRWISFVHSSSGSGGVVLYGRLALAVAMVVLAAKTDRAWLLAPAMLLACPVLGGYGPLAILAAIPGLRSADRLVRAPLQERVLVS</sequence>
<dbReference type="Proteomes" id="UP000573599">
    <property type="component" value="Unassembled WGS sequence"/>
</dbReference>
<protein>
    <recommendedName>
        <fullName evidence="11">DUF2029 domain-containing protein</fullName>
    </recommendedName>
</protein>
<evidence type="ECO:0000313" key="9">
    <source>
        <dbReference type="EMBL" id="NYG08173.1"/>
    </source>
</evidence>
<keyword evidence="5 8" id="KW-1133">Transmembrane helix</keyword>
<evidence type="ECO:0000313" key="10">
    <source>
        <dbReference type="Proteomes" id="UP000573599"/>
    </source>
</evidence>
<comment type="subcellular location">
    <subcellularLocation>
        <location evidence="1">Cell membrane</location>
        <topology evidence="1">Multi-pass membrane protein</topology>
    </subcellularLocation>
</comment>
<evidence type="ECO:0000256" key="6">
    <source>
        <dbReference type="ARBA" id="ARBA00023136"/>
    </source>
</evidence>
<evidence type="ECO:0000256" key="2">
    <source>
        <dbReference type="ARBA" id="ARBA00022475"/>
    </source>
</evidence>
<feature type="transmembrane region" description="Helical" evidence="8">
    <location>
        <begin position="188"/>
        <end position="206"/>
    </location>
</feature>
<dbReference type="Pfam" id="PF09594">
    <property type="entry name" value="GT87"/>
    <property type="match status" value="1"/>
</dbReference>
<keyword evidence="10" id="KW-1185">Reference proteome</keyword>
<comment type="similarity">
    <text evidence="7">Belongs to the glycosyltransferase 87 family.</text>
</comment>
<accession>A0A852WG00</accession>
<keyword evidence="4 8" id="KW-0812">Transmembrane</keyword>
<feature type="transmembrane region" description="Helical" evidence="8">
    <location>
        <begin position="29"/>
        <end position="50"/>
    </location>
</feature>
<feature type="transmembrane region" description="Helical" evidence="8">
    <location>
        <begin position="227"/>
        <end position="244"/>
    </location>
</feature>
<name>A0A852WG00_9MICO</name>
<feature type="transmembrane region" description="Helical" evidence="8">
    <location>
        <begin position="106"/>
        <end position="125"/>
    </location>
</feature>
<evidence type="ECO:0008006" key="11">
    <source>
        <dbReference type="Google" id="ProtNLM"/>
    </source>
</evidence>
<dbReference type="GO" id="GO:0005886">
    <property type="term" value="C:plasma membrane"/>
    <property type="evidence" value="ECO:0007669"/>
    <property type="project" value="UniProtKB-SubCell"/>
</dbReference>
<dbReference type="InterPro" id="IPR018584">
    <property type="entry name" value="GT87"/>
</dbReference>
<feature type="transmembrane region" description="Helical" evidence="8">
    <location>
        <begin position="163"/>
        <end position="182"/>
    </location>
</feature>
<proteinExistence type="inferred from homology"/>
<keyword evidence="3" id="KW-0808">Transferase</keyword>
<evidence type="ECO:0000256" key="7">
    <source>
        <dbReference type="ARBA" id="ARBA00024033"/>
    </source>
</evidence>
<comment type="caution">
    <text evidence="9">The sequence shown here is derived from an EMBL/GenBank/DDBJ whole genome shotgun (WGS) entry which is preliminary data.</text>
</comment>
<feature type="transmembrane region" description="Helical" evidence="8">
    <location>
        <begin position="131"/>
        <end position="156"/>
    </location>
</feature>
<organism evidence="9 10">
    <name type="scientific">Pedococcus badiiscoriae</name>
    <dbReference type="NCBI Taxonomy" id="642776"/>
    <lineage>
        <taxon>Bacteria</taxon>
        <taxon>Bacillati</taxon>
        <taxon>Actinomycetota</taxon>
        <taxon>Actinomycetes</taxon>
        <taxon>Micrococcales</taxon>
        <taxon>Intrasporangiaceae</taxon>
        <taxon>Pedococcus</taxon>
    </lineage>
</organism>